<dbReference type="AlphaFoldDB" id="A0A448KAU3"/>
<evidence type="ECO:0000313" key="1">
    <source>
        <dbReference type="EMBL" id="VEG74044.1"/>
    </source>
</evidence>
<dbReference type="EMBL" id="LR134363">
    <property type="protein sequence ID" value="VEG74044.1"/>
    <property type="molecule type" value="Genomic_DNA"/>
</dbReference>
<evidence type="ECO:0000313" key="2">
    <source>
        <dbReference type="Proteomes" id="UP000276899"/>
    </source>
</evidence>
<accession>A0A448KAU3</accession>
<gene>
    <name evidence="1" type="ORF">NCTC11923_00663</name>
</gene>
<dbReference type="KEGG" id="asla:NCTC11923_00663"/>
<protein>
    <submittedName>
        <fullName evidence="1">Uncharacterized protein</fullName>
    </submittedName>
</protein>
<sequence length="55" mass="6136">MTSEADSLGTDFPSAVYRHVDSTVISQDESDMLLMAASLLLDAHAEFRRTRTQFT</sequence>
<keyword evidence="2" id="KW-1185">Reference proteome</keyword>
<dbReference type="Proteomes" id="UP000276899">
    <property type="component" value="Chromosome"/>
</dbReference>
<reference evidence="1 2" key="1">
    <citation type="submission" date="2018-12" db="EMBL/GenBank/DDBJ databases">
        <authorList>
            <consortium name="Pathogen Informatics"/>
        </authorList>
    </citation>
    <scope>NUCLEOTIDE SEQUENCE [LARGE SCALE GENOMIC DNA]</scope>
    <source>
        <strain evidence="1 2">NCTC11923</strain>
    </source>
</reference>
<proteinExistence type="predicted"/>
<name>A0A448KAU3_9ACTO</name>
<organism evidence="1 2">
    <name type="scientific">Actinomyces slackii</name>
    <dbReference type="NCBI Taxonomy" id="52774"/>
    <lineage>
        <taxon>Bacteria</taxon>
        <taxon>Bacillati</taxon>
        <taxon>Actinomycetota</taxon>
        <taxon>Actinomycetes</taxon>
        <taxon>Actinomycetales</taxon>
        <taxon>Actinomycetaceae</taxon>
        <taxon>Actinomyces</taxon>
    </lineage>
</organism>